<dbReference type="NCBIfam" id="TIGR01515">
    <property type="entry name" value="branching_enzym"/>
    <property type="match status" value="1"/>
</dbReference>
<comment type="subunit">
    <text evidence="10">Monomer.</text>
</comment>
<dbReference type="InterPro" id="IPR006407">
    <property type="entry name" value="GlgB"/>
</dbReference>
<dbReference type="PIRSF" id="PIRSF000463">
    <property type="entry name" value="GlgB"/>
    <property type="match status" value="1"/>
</dbReference>
<dbReference type="Proteomes" id="UP000678374">
    <property type="component" value="Unassembled WGS sequence"/>
</dbReference>
<dbReference type="GO" id="GO:0004553">
    <property type="term" value="F:hydrolase activity, hydrolyzing O-glycosyl compounds"/>
    <property type="evidence" value="ECO:0007669"/>
    <property type="project" value="InterPro"/>
</dbReference>
<dbReference type="GO" id="GO:0005829">
    <property type="term" value="C:cytosol"/>
    <property type="evidence" value="ECO:0007669"/>
    <property type="project" value="TreeGrafter"/>
</dbReference>
<evidence type="ECO:0000256" key="1">
    <source>
        <dbReference type="ARBA" id="ARBA00000826"/>
    </source>
</evidence>
<proteinExistence type="inferred from homology"/>
<evidence type="ECO:0000256" key="4">
    <source>
        <dbReference type="ARBA" id="ARBA00009000"/>
    </source>
</evidence>
<dbReference type="SMART" id="SM00642">
    <property type="entry name" value="Aamy"/>
    <property type="match status" value="1"/>
</dbReference>
<comment type="catalytic activity">
    <reaction evidence="1 10">
        <text>Transfers a segment of a (1-&gt;4)-alpha-D-glucan chain to a primary hydroxy group in a similar glucan chain.</text>
        <dbReference type="EC" id="2.4.1.18"/>
    </reaction>
</comment>
<comment type="pathway">
    <text evidence="3 10">Glycan biosynthesis; glycogen biosynthesis.</text>
</comment>
<dbReference type="PANTHER" id="PTHR43651:SF3">
    <property type="entry name" value="1,4-ALPHA-GLUCAN-BRANCHING ENZYME"/>
    <property type="match status" value="1"/>
</dbReference>
<evidence type="ECO:0000256" key="3">
    <source>
        <dbReference type="ARBA" id="ARBA00004964"/>
    </source>
</evidence>
<feature type="domain" description="Glycosyl hydrolase family 13 catalytic" evidence="12">
    <location>
        <begin position="251"/>
        <end position="596"/>
    </location>
</feature>
<dbReference type="InterPro" id="IPR006047">
    <property type="entry name" value="GH13_cat_dom"/>
</dbReference>
<dbReference type="AlphaFoldDB" id="A0A940YDI6"/>
<name>A0A940YDI6_9BURK</name>
<evidence type="ECO:0000256" key="5">
    <source>
        <dbReference type="ARBA" id="ARBA00022600"/>
    </source>
</evidence>
<dbReference type="InterPro" id="IPR014756">
    <property type="entry name" value="Ig_E-set"/>
</dbReference>
<evidence type="ECO:0000256" key="9">
    <source>
        <dbReference type="ARBA" id="ARBA00023277"/>
    </source>
</evidence>
<keyword evidence="7 10" id="KW-0808">Transferase</keyword>
<keyword evidence="6 10" id="KW-0328">Glycosyltransferase</keyword>
<dbReference type="HAMAP" id="MF_00685">
    <property type="entry name" value="GlgB"/>
    <property type="match status" value="1"/>
</dbReference>
<dbReference type="Gene3D" id="2.60.40.1180">
    <property type="entry name" value="Golgi alpha-mannosidase II"/>
    <property type="match status" value="1"/>
</dbReference>
<dbReference type="SUPFAM" id="SSF51445">
    <property type="entry name" value="(Trans)glycosidases"/>
    <property type="match status" value="1"/>
</dbReference>
<keyword evidence="8 10" id="KW-0320">Glycogen biosynthesis</keyword>
<gene>
    <name evidence="10 13" type="primary">glgB</name>
    <name evidence="13" type="ORF">KAK06_04400</name>
</gene>
<dbReference type="FunFam" id="2.60.40.1180:FF:000002">
    <property type="entry name" value="1,4-alpha-glucan branching enzyme GlgB"/>
    <property type="match status" value="1"/>
</dbReference>
<evidence type="ECO:0000256" key="11">
    <source>
        <dbReference type="PIRSR" id="PIRSR000463-1"/>
    </source>
</evidence>
<comment type="caution">
    <text evidence="13">The sequence shown here is derived from an EMBL/GenBank/DDBJ whole genome shotgun (WGS) entry which is preliminary data.</text>
</comment>
<dbReference type="GO" id="GO:0005978">
    <property type="term" value="P:glycogen biosynthetic process"/>
    <property type="evidence" value="ECO:0007669"/>
    <property type="project" value="UniProtKB-UniRule"/>
</dbReference>
<dbReference type="Gene3D" id="3.20.20.80">
    <property type="entry name" value="Glycosidases"/>
    <property type="match status" value="1"/>
</dbReference>
<protein>
    <recommendedName>
        <fullName evidence="10">1,4-alpha-glucan branching enzyme GlgB</fullName>
        <ecNumber evidence="10">2.4.1.18</ecNumber>
    </recommendedName>
    <alternativeName>
        <fullName evidence="10">1,4-alpha-D-glucan:1,4-alpha-D-glucan 6-glucosyl-transferase</fullName>
    </alternativeName>
    <alternativeName>
        <fullName evidence="10">Alpha-(1-&gt;4)-glucan branching enzyme</fullName>
    </alternativeName>
    <alternativeName>
        <fullName evidence="10">Glycogen branching enzyme</fullName>
        <shortName evidence="10">BE</shortName>
    </alternativeName>
</protein>
<evidence type="ECO:0000256" key="7">
    <source>
        <dbReference type="ARBA" id="ARBA00022679"/>
    </source>
</evidence>
<dbReference type="InterPro" id="IPR017853">
    <property type="entry name" value="GH"/>
</dbReference>
<dbReference type="GO" id="GO:0043169">
    <property type="term" value="F:cation binding"/>
    <property type="evidence" value="ECO:0007669"/>
    <property type="project" value="InterPro"/>
</dbReference>
<dbReference type="InterPro" id="IPR013780">
    <property type="entry name" value="Glyco_hydro_b"/>
</dbReference>
<dbReference type="Pfam" id="PF00128">
    <property type="entry name" value="Alpha-amylase"/>
    <property type="match status" value="1"/>
</dbReference>
<keyword evidence="9 10" id="KW-0119">Carbohydrate metabolism</keyword>
<dbReference type="RefSeq" id="WP_210800709.1">
    <property type="nucleotide sequence ID" value="NZ_JAGQDE010000003.1"/>
</dbReference>
<dbReference type="SUPFAM" id="SSF81296">
    <property type="entry name" value="E set domains"/>
    <property type="match status" value="2"/>
</dbReference>
<reference evidence="13" key="1">
    <citation type="submission" date="2021-04" db="EMBL/GenBank/DDBJ databases">
        <title>The genome sequence of Ideonella sp. 4Y11.</title>
        <authorList>
            <person name="Liu Y."/>
        </authorList>
    </citation>
    <scope>NUCLEOTIDE SEQUENCE</scope>
    <source>
        <strain evidence="13">4Y11</strain>
    </source>
</reference>
<evidence type="ECO:0000256" key="8">
    <source>
        <dbReference type="ARBA" id="ARBA00023056"/>
    </source>
</evidence>
<dbReference type="Pfam" id="PF02806">
    <property type="entry name" value="Alpha-amylase_C"/>
    <property type="match status" value="1"/>
</dbReference>
<evidence type="ECO:0000256" key="10">
    <source>
        <dbReference type="HAMAP-Rule" id="MF_00685"/>
    </source>
</evidence>
<dbReference type="NCBIfam" id="NF008967">
    <property type="entry name" value="PRK12313.1"/>
    <property type="match status" value="1"/>
</dbReference>
<keyword evidence="14" id="KW-1185">Reference proteome</keyword>
<dbReference type="Gene3D" id="2.60.40.10">
    <property type="entry name" value="Immunoglobulins"/>
    <property type="match status" value="2"/>
</dbReference>
<organism evidence="13 14">
    <name type="scientific">Ideonella aquatica</name>
    <dbReference type="NCBI Taxonomy" id="2824119"/>
    <lineage>
        <taxon>Bacteria</taxon>
        <taxon>Pseudomonadati</taxon>
        <taxon>Pseudomonadota</taxon>
        <taxon>Betaproteobacteria</taxon>
        <taxon>Burkholderiales</taxon>
        <taxon>Sphaerotilaceae</taxon>
        <taxon>Ideonella</taxon>
    </lineage>
</organism>
<comment type="similarity">
    <text evidence="4 10">Belongs to the glycosyl hydrolase 13 family. GlgB subfamily.</text>
</comment>
<sequence length="729" mass="80237">MLTDHDAQALLNAHHPDPFAVLGLHADADGRLWVRALLPGATAVEVVAVATGQRVATLSARADMPLFEGLVPRRKLRFDYRLRITWDHGGSSLLADPYAIGPLLGDADLHYFAEGSHLRPFEMLGALPMTLGEGPHALAGTRFAVWAPDARRVSVVGDFNAWDGRRHPMRARGSSGVWELFIPAAGVGDRYKFEILGAAGQVLPLKADPYARAAELRPGTASIIAPLPQRRERAPERRVADTRGQPISVYELHAGSWRRHPDGRWHDWDELAAALPAYVAGLGFTHVELLPISEHPFDGSWGYQTLGLYAPTARFGGPEAFQRFVDACHAHGLGVVLDWVPAHFPTDAHGLAQFDGSALYEYADPREGFHRDWNTLIYNFGRREVANFLVGSALYWVERYGIDGLRVDAVASMLYRDYSRPAGEWVPNVHGGRENLEAIALLRRTAEVLGQEAPGALLFAEESTAFPQVSAPTFAGGLGFHYKWNMGWMHDTLAYLREDPVNRRWHHDKMSFGLVYAFSEHFVLALSHDEVVHGKGSLLTKMPGDAWQQAANLRAYYGFMWGHPGKKLLFMGQEFGQPSEWNHDAELPWGLLGQPRHAGIQRCVADLNRLYRDEPALHALDCDGAGFEWLLVDARELSVFAWVRRDGQGREAIVVCNFTPVPRPGFRLGVPAGAGAWREALNSDAAVYGGSNQGNGGQTLVVQAEPATGRGQSITLTLPPLATLILLPA</sequence>
<dbReference type="Pfam" id="PF02922">
    <property type="entry name" value="CBM_48"/>
    <property type="match status" value="1"/>
</dbReference>
<dbReference type="FunFam" id="2.60.40.10:FF:000169">
    <property type="entry name" value="1,4-alpha-glucan branching enzyme GlgB"/>
    <property type="match status" value="1"/>
</dbReference>
<dbReference type="EMBL" id="JAGQDE010000003">
    <property type="protein sequence ID" value="MBQ0958188.1"/>
    <property type="molecule type" value="Genomic_DNA"/>
</dbReference>
<dbReference type="InterPro" id="IPR054169">
    <property type="entry name" value="GlgB_N"/>
</dbReference>
<dbReference type="PANTHER" id="PTHR43651">
    <property type="entry name" value="1,4-ALPHA-GLUCAN-BRANCHING ENZYME"/>
    <property type="match status" value="1"/>
</dbReference>
<comment type="function">
    <text evidence="2 10">Catalyzes the formation of the alpha-1,6-glucosidic linkages in glycogen by scission of a 1,4-alpha-linked oligosaccharide from growing alpha-1,4-glucan chains and the subsequent attachment of the oligosaccharide to the alpha-1,6 position.</text>
</comment>
<dbReference type="InterPro" id="IPR013783">
    <property type="entry name" value="Ig-like_fold"/>
</dbReference>
<dbReference type="InterPro" id="IPR006048">
    <property type="entry name" value="A-amylase/branching_C"/>
</dbReference>
<evidence type="ECO:0000313" key="14">
    <source>
        <dbReference type="Proteomes" id="UP000678374"/>
    </source>
</evidence>
<feature type="active site" description="Proton donor" evidence="10 11">
    <location>
        <position position="461"/>
    </location>
</feature>
<evidence type="ECO:0000313" key="13">
    <source>
        <dbReference type="EMBL" id="MBQ0958188.1"/>
    </source>
</evidence>
<evidence type="ECO:0000256" key="2">
    <source>
        <dbReference type="ARBA" id="ARBA00002953"/>
    </source>
</evidence>
<dbReference type="InterPro" id="IPR037439">
    <property type="entry name" value="Branching_enzy"/>
</dbReference>
<dbReference type="InterPro" id="IPR044143">
    <property type="entry name" value="GlgB_N_E_set_prok"/>
</dbReference>
<feature type="active site" description="Nucleophile" evidence="10 11">
    <location>
        <position position="408"/>
    </location>
</feature>
<dbReference type="SUPFAM" id="SSF51011">
    <property type="entry name" value="Glycosyl hydrolase domain"/>
    <property type="match status" value="1"/>
</dbReference>
<dbReference type="InterPro" id="IPR004193">
    <property type="entry name" value="Glyco_hydro_13_N"/>
</dbReference>
<keyword evidence="5 10" id="KW-0321">Glycogen metabolism</keyword>
<accession>A0A940YDI6</accession>
<dbReference type="GO" id="GO:0003844">
    <property type="term" value="F:1,4-alpha-glucan branching enzyme activity"/>
    <property type="evidence" value="ECO:0007669"/>
    <property type="project" value="UniProtKB-UniRule"/>
</dbReference>
<evidence type="ECO:0000256" key="6">
    <source>
        <dbReference type="ARBA" id="ARBA00022676"/>
    </source>
</evidence>
<dbReference type="FunFam" id="3.20.20.80:FF:000003">
    <property type="entry name" value="1,4-alpha-glucan branching enzyme GlgB"/>
    <property type="match status" value="1"/>
</dbReference>
<dbReference type="Pfam" id="PF22019">
    <property type="entry name" value="GlgB_N"/>
    <property type="match status" value="1"/>
</dbReference>
<dbReference type="EC" id="2.4.1.18" evidence="10"/>
<dbReference type="CDD" id="cd11322">
    <property type="entry name" value="AmyAc_Glg_BE"/>
    <property type="match status" value="1"/>
</dbReference>
<dbReference type="CDD" id="cd02855">
    <property type="entry name" value="E_set_GBE_prok_N"/>
    <property type="match status" value="1"/>
</dbReference>
<evidence type="ECO:0000259" key="12">
    <source>
        <dbReference type="SMART" id="SM00642"/>
    </source>
</evidence>
<dbReference type="NCBIfam" id="NF003811">
    <property type="entry name" value="PRK05402.1"/>
    <property type="match status" value="1"/>
</dbReference>